<organism evidence="5 6">
    <name type="scientific">Melopsittacus undulatus</name>
    <name type="common">Budgerigar</name>
    <name type="synonym">Psittacus undulatus</name>
    <dbReference type="NCBI Taxonomy" id="13146"/>
    <lineage>
        <taxon>Eukaryota</taxon>
        <taxon>Metazoa</taxon>
        <taxon>Chordata</taxon>
        <taxon>Craniata</taxon>
        <taxon>Vertebrata</taxon>
        <taxon>Euteleostomi</taxon>
        <taxon>Archelosauria</taxon>
        <taxon>Archosauria</taxon>
        <taxon>Dinosauria</taxon>
        <taxon>Saurischia</taxon>
        <taxon>Theropoda</taxon>
        <taxon>Coelurosauria</taxon>
        <taxon>Aves</taxon>
        <taxon>Neognathae</taxon>
        <taxon>Neoaves</taxon>
        <taxon>Telluraves</taxon>
        <taxon>Australaves</taxon>
        <taxon>Psittaciformes</taxon>
        <taxon>Psittaculidae</taxon>
        <taxon>Melopsittacus</taxon>
    </lineage>
</organism>
<name>A0A8V5GIE6_MELUD</name>
<dbReference type="InterPro" id="IPR045119">
    <property type="entry name" value="SUN1-5"/>
</dbReference>
<proteinExistence type="predicted"/>
<dbReference type="PANTHER" id="PTHR12911">
    <property type="entry name" value="SAD1/UNC-84-LIKE PROTEIN-RELATED"/>
    <property type="match status" value="1"/>
</dbReference>
<dbReference type="PROSITE" id="PS51469">
    <property type="entry name" value="SUN"/>
    <property type="match status" value="1"/>
</dbReference>
<keyword evidence="4" id="KW-0472">Membrane</keyword>
<reference evidence="5" key="1">
    <citation type="submission" date="2020-03" db="EMBL/GenBank/DDBJ databases">
        <title>Melopsittacus undulatus (budgerigar) genome, bMelUnd1, maternal haplotype with Z.</title>
        <authorList>
            <person name="Gedman G."/>
            <person name="Mountcastle J."/>
            <person name="Haase B."/>
            <person name="Formenti G."/>
            <person name="Wright T."/>
            <person name="Apodaca J."/>
            <person name="Pelan S."/>
            <person name="Chow W."/>
            <person name="Rhie A."/>
            <person name="Howe K."/>
            <person name="Fedrigo O."/>
            <person name="Jarvis E.D."/>
        </authorList>
    </citation>
    <scope>NUCLEOTIDE SEQUENCE [LARGE SCALE GENOMIC DNA]</scope>
</reference>
<dbReference type="PANTHER" id="PTHR12911:SF24">
    <property type="entry name" value="SUN DOMAIN-CONTAINING PROTEIN 3"/>
    <property type="match status" value="1"/>
</dbReference>
<evidence type="ECO:0000256" key="3">
    <source>
        <dbReference type="ARBA" id="ARBA00022989"/>
    </source>
</evidence>
<gene>
    <name evidence="5" type="primary">LOC117437913</name>
</gene>
<dbReference type="Proteomes" id="UP000694405">
    <property type="component" value="Chromosome Z"/>
</dbReference>
<dbReference type="InterPro" id="IPR012919">
    <property type="entry name" value="SUN_dom"/>
</dbReference>
<protein>
    <submittedName>
        <fullName evidence="5">Uncharacterized protein</fullName>
    </submittedName>
</protein>
<dbReference type="Ensembl" id="ENSMUNT00000030138.1">
    <property type="protein sequence ID" value="ENSMUNP00000024419.1"/>
    <property type="gene ID" value="ENSMUNG00000022064.1"/>
</dbReference>
<evidence type="ECO:0000313" key="6">
    <source>
        <dbReference type="Proteomes" id="UP000694405"/>
    </source>
</evidence>
<dbReference type="GO" id="GO:0005637">
    <property type="term" value="C:nuclear inner membrane"/>
    <property type="evidence" value="ECO:0007669"/>
    <property type="project" value="UniProtKB-SubCell"/>
</dbReference>
<reference evidence="5" key="2">
    <citation type="submission" date="2025-08" db="UniProtKB">
        <authorList>
            <consortium name="Ensembl"/>
        </authorList>
    </citation>
    <scope>IDENTIFICATION</scope>
</reference>
<dbReference type="GO" id="GO:0043495">
    <property type="term" value="F:protein-membrane adaptor activity"/>
    <property type="evidence" value="ECO:0007669"/>
    <property type="project" value="TreeGrafter"/>
</dbReference>
<keyword evidence="6" id="KW-1185">Reference proteome</keyword>
<dbReference type="GO" id="GO:0034993">
    <property type="term" value="C:meiotic nuclear membrane microtubule tethering complex"/>
    <property type="evidence" value="ECO:0007669"/>
    <property type="project" value="TreeGrafter"/>
</dbReference>
<keyword evidence="3" id="KW-1133">Transmembrane helix</keyword>
<dbReference type="RefSeq" id="XP_033928604.1">
    <property type="nucleotide sequence ID" value="XM_034072713.1"/>
</dbReference>
<keyword evidence="2" id="KW-0812">Transmembrane</keyword>
<comment type="subcellular location">
    <subcellularLocation>
        <location evidence="1">Nucleus inner membrane</location>
    </subcellularLocation>
</comment>
<accession>A0A8V5GIE6</accession>
<sequence>MARRKCARKHCGQRAPLRPLWGGAGGGGARCGAGPEQRPLSPLFASAGAVLLVALIPTASGPIPERCPSSQEDQGTSCKEPACCGCSAAATERLVFSFAYRMAKAVIFLWRNIRKGISILNERLFMIFCLMSLTALAGAWCGTSLLLWQLFGKNAPQRQPAPDLSSLCNTPDVWKGQAGELQQLRDEVKRLAAEIRSIKKEAQQMREVMSDPMEVPDWTLKSTGTAIDLQSSSSTSAWLRRVFWFLFSEPFEETFVQPDASPGYCWPMQQSQSEVLIRLPTELQPTAITLQYYSKIATPLATVRSAPKDFTVSGLDEEGHGETLLGSFLYSMQIEPTQTFPLQNGISRAFRLLKLSIQNNWGRPGYTCIYRVQVHGKMVQTNAINKTDVETTFNKN</sequence>
<reference evidence="5" key="3">
    <citation type="submission" date="2025-09" db="UniProtKB">
        <authorList>
            <consortium name="Ensembl"/>
        </authorList>
    </citation>
    <scope>IDENTIFICATION</scope>
</reference>
<dbReference type="Gene3D" id="2.60.120.260">
    <property type="entry name" value="Galactose-binding domain-like"/>
    <property type="match status" value="1"/>
</dbReference>
<evidence type="ECO:0000256" key="4">
    <source>
        <dbReference type="ARBA" id="ARBA00023136"/>
    </source>
</evidence>
<dbReference type="AlphaFoldDB" id="A0A8V5GIE6"/>
<dbReference type="GeneID" id="117437913"/>
<evidence type="ECO:0000256" key="2">
    <source>
        <dbReference type="ARBA" id="ARBA00022692"/>
    </source>
</evidence>
<evidence type="ECO:0000313" key="5">
    <source>
        <dbReference type="Ensembl" id="ENSMUNP00000024419.1"/>
    </source>
</evidence>
<evidence type="ECO:0000256" key="1">
    <source>
        <dbReference type="ARBA" id="ARBA00004540"/>
    </source>
</evidence>
<dbReference type="OrthoDB" id="342281at2759"/>
<dbReference type="Pfam" id="PF07738">
    <property type="entry name" value="Sad1_UNC"/>
    <property type="match status" value="1"/>
</dbReference>